<comment type="caution">
    <text evidence="2">The sequence shown here is derived from an EMBL/GenBank/DDBJ whole genome shotgun (WGS) entry which is preliminary data.</text>
</comment>
<protein>
    <recommendedName>
        <fullName evidence="4">Zn(2)-C6 fungal-type domain-containing protein</fullName>
    </recommendedName>
</protein>
<dbReference type="EMBL" id="JACAZF010000003">
    <property type="protein sequence ID" value="KAF7310170.1"/>
    <property type="molecule type" value="Genomic_DNA"/>
</dbReference>
<dbReference type="Proteomes" id="UP000636479">
    <property type="component" value="Unassembled WGS sequence"/>
</dbReference>
<feature type="compositionally biased region" description="Polar residues" evidence="1">
    <location>
        <begin position="38"/>
        <end position="53"/>
    </location>
</feature>
<evidence type="ECO:0000313" key="3">
    <source>
        <dbReference type="Proteomes" id="UP000636479"/>
    </source>
</evidence>
<dbReference type="GeneID" id="59343251"/>
<accession>A0A8H6T3G5</accession>
<keyword evidence="3" id="KW-1185">Reference proteome</keyword>
<evidence type="ECO:0008006" key="4">
    <source>
        <dbReference type="Google" id="ProtNLM"/>
    </source>
</evidence>
<organism evidence="2 3">
    <name type="scientific">Mycena indigotica</name>
    <dbReference type="NCBI Taxonomy" id="2126181"/>
    <lineage>
        <taxon>Eukaryota</taxon>
        <taxon>Fungi</taxon>
        <taxon>Dikarya</taxon>
        <taxon>Basidiomycota</taxon>
        <taxon>Agaricomycotina</taxon>
        <taxon>Agaricomycetes</taxon>
        <taxon>Agaricomycetidae</taxon>
        <taxon>Agaricales</taxon>
        <taxon>Marasmiineae</taxon>
        <taxon>Mycenaceae</taxon>
        <taxon>Mycena</taxon>
    </lineage>
</organism>
<sequence>MPCERCVERGLPCTYIPVAVDEQYRISTSTRSRRGSLQEASSGSDTAGDTPQIITAPLPELSLHSPFDSPLPSLPGFDVFLRGSRGTHAGLGREMFWEDDIANRDLFDGRMVGVREDYKIVKTEPPLNALGLSGWDEWM</sequence>
<gene>
    <name evidence="2" type="ORF">MIND_00390600</name>
</gene>
<proteinExistence type="predicted"/>
<feature type="region of interest" description="Disordered" evidence="1">
    <location>
        <begin position="27"/>
        <end position="55"/>
    </location>
</feature>
<dbReference type="RefSeq" id="XP_037223620.1">
    <property type="nucleotide sequence ID" value="XM_037360735.1"/>
</dbReference>
<name>A0A8H6T3G5_9AGAR</name>
<reference evidence="2" key="1">
    <citation type="submission" date="2020-05" db="EMBL/GenBank/DDBJ databases">
        <title>Mycena genomes resolve the evolution of fungal bioluminescence.</title>
        <authorList>
            <person name="Tsai I.J."/>
        </authorList>
    </citation>
    <scope>NUCLEOTIDE SEQUENCE</scope>
    <source>
        <strain evidence="2">171206Taipei</strain>
    </source>
</reference>
<evidence type="ECO:0000313" key="2">
    <source>
        <dbReference type="EMBL" id="KAF7310170.1"/>
    </source>
</evidence>
<dbReference type="AlphaFoldDB" id="A0A8H6T3G5"/>
<evidence type="ECO:0000256" key="1">
    <source>
        <dbReference type="SAM" id="MobiDB-lite"/>
    </source>
</evidence>